<reference evidence="4" key="1">
    <citation type="submission" date="2025-08" db="UniProtKB">
        <authorList>
            <consortium name="RefSeq"/>
        </authorList>
    </citation>
    <scope>IDENTIFICATION</scope>
    <source>
        <tissue evidence="4">Whole sample</tissue>
    </source>
</reference>
<protein>
    <submittedName>
        <fullName evidence="4">RING finger domain and kelch repeat-containing protein DDB_G0271372-like</fullName>
    </submittedName>
</protein>
<dbReference type="KEGG" id="cvn:111129754"/>
<keyword evidence="1" id="KW-0863">Zinc-finger</keyword>
<dbReference type="RefSeq" id="XP_022331931.1">
    <property type="nucleotide sequence ID" value="XM_022476223.1"/>
</dbReference>
<dbReference type="GO" id="GO:0008270">
    <property type="term" value="F:zinc ion binding"/>
    <property type="evidence" value="ECO:0007669"/>
    <property type="project" value="UniProtKB-KW"/>
</dbReference>
<dbReference type="InterPro" id="IPR047153">
    <property type="entry name" value="TRIM45/56/19-like"/>
</dbReference>
<keyword evidence="1" id="KW-0479">Metal-binding</keyword>
<dbReference type="Proteomes" id="UP000694844">
    <property type="component" value="Chromosome 4"/>
</dbReference>
<name>A0A8B8DY61_CRAVI</name>
<feature type="domain" description="B box-type" evidence="2">
    <location>
        <begin position="14"/>
        <end position="56"/>
    </location>
</feature>
<dbReference type="PROSITE" id="PS50119">
    <property type="entry name" value="ZF_BBOX"/>
    <property type="match status" value="1"/>
</dbReference>
<dbReference type="PANTHER" id="PTHR25462">
    <property type="entry name" value="BONUS, ISOFORM C-RELATED"/>
    <property type="match status" value="1"/>
</dbReference>
<dbReference type="PANTHER" id="PTHR25462:SF296">
    <property type="entry name" value="MEIOTIC P26, ISOFORM F"/>
    <property type="match status" value="1"/>
</dbReference>
<proteinExistence type="predicted"/>
<evidence type="ECO:0000256" key="1">
    <source>
        <dbReference type="PROSITE-ProRule" id="PRU00024"/>
    </source>
</evidence>
<sequence length="186" mass="21535">MAESADQVDVEYKKFSPRCIKHDSDLLPVFCRDCNRLICSDCVTTADHVGHNLCKVSDVAEFHQNKLEDVLKNSDSMSLLAKMLQQLQEKQSNLVKDSESLICRISEREEEIIQIVKHWSQKLIGNVNSSRERRRLSIKHDEKIINALLHFEELSTEMDTKNIIATYLNCEVERLLPLKLSPQRKK</sequence>
<dbReference type="OrthoDB" id="6111144at2759"/>
<dbReference type="AlphaFoldDB" id="A0A8B8DY61"/>
<dbReference type="GeneID" id="111129754"/>
<evidence type="ECO:0000313" key="4">
    <source>
        <dbReference type="RefSeq" id="XP_022331931.1"/>
    </source>
</evidence>
<dbReference type="SUPFAM" id="SSF57845">
    <property type="entry name" value="B-box zinc-binding domain"/>
    <property type="match status" value="1"/>
</dbReference>
<evidence type="ECO:0000313" key="3">
    <source>
        <dbReference type="Proteomes" id="UP000694844"/>
    </source>
</evidence>
<dbReference type="Pfam" id="PF00643">
    <property type="entry name" value="zf-B_box"/>
    <property type="match status" value="1"/>
</dbReference>
<dbReference type="Gene3D" id="3.30.160.60">
    <property type="entry name" value="Classic Zinc Finger"/>
    <property type="match status" value="1"/>
</dbReference>
<organism evidence="3 4">
    <name type="scientific">Crassostrea virginica</name>
    <name type="common">Eastern oyster</name>
    <dbReference type="NCBI Taxonomy" id="6565"/>
    <lineage>
        <taxon>Eukaryota</taxon>
        <taxon>Metazoa</taxon>
        <taxon>Spiralia</taxon>
        <taxon>Lophotrochozoa</taxon>
        <taxon>Mollusca</taxon>
        <taxon>Bivalvia</taxon>
        <taxon>Autobranchia</taxon>
        <taxon>Pteriomorphia</taxon>
        <taxon>Ostreida</taxon>
        <taxon>Ostreoidea</taxon>
        <taxon>Ostreidae</taxon>
        <taxon>Crassostrea</taxon>
    </lineage>
</organism>
<keyword evidence="3" id="KW-1185">Reference proteome</keyword>
<keyword evidence="1" id="KW-0862">Zinc</keyword>
<accession>A0A8B8DY61</accession>
<dbReference type="CDD" id="cd19756">
    <property type="entry name" value="Bbox2"/>
    <property type="match status" value="1"/>
</dbReference>
<evidence type="ECO:0000259" key="2">
    <source>
        <dbReference type="PROSITE" id="PS50119"/>
    </source>
</evidence>
<dbReference type="InterPro" id="IPR000315">
    <property type="entry name" value="Znf_B-box"/>
</dbReference>
<gene>
    <name evidence="4" type="primary">LOC111129754</name>
</gene>